<sequence length="224" mass="25137">MPLVVGDELVDFLEEHSRTLGCAFVGSNGEPKSIWCHRGKHRLIIMPGRSKNGTQYLYFICRGRQDRTCDLPYMAVLDVEAAIADHYATLTLPTDLHKRITASLDATLADNAVTSDTLRIEIKKHLAKIDAQQDQFLDLVGDPDWPREKIAKRLRGIRDDRARLEAQLSRGGLPPAKGTREGGRRDPVRQRLSGPGRGDLRRRPPRRDGTSPTRWRTGWAGRAG</sequence>
<evidence type="ECO:0008006" key="4">
    <source>
        <dbReference type="Google" id="ProtNLM"/>
    </source>
</evidence>
<proteinExistence type="predicted"/>
<gene>
    <name evidence="2" type="ORF">H4W81_000680</name>
</gene>
<organism evidence="2 3">
    <name type="scientific">Nonomuraea africana</name>
    <dbReference type="NCBI Taxonomy" id="46171"/>
    <lineage>
        <taxon>Bacteria</taxon>
        <taxon>Bacillati</taxon>
        <taxon>Actinomycetota</taxon>
        <taxon>Actinomycetes</taxon>
        <taxon>Streptosporangiales</taxon>
        <taxon>Streptosporangiaceae</taxon>
        <taxon>Nonomuraea</taxon>
    </lineage>
</organism>
<reference evidence="2 3" key="1">
    <citation type="submission" date="2020-10" db="EMBL/GenBank/DDBJ databases">
        <title>Sequencing the genomes of 1000 actinobacteria strains.</title>
        <authorList>
            <person name="Klenk H.-P."/>
        </authorList>
    </citation>
    <scope>NUCLEOTIDE SEQUENCE [LARGE SCALE GENOMIC DNA]</scope>
    <source>
        <strain evidence="2 3">DSM 43748</strain>
    </source>
</reference>
<evidence type="ECO:0000313" key="3">
    <source>
        <dbReference type="Proteomes" id="UP000661607"/>
    </source>
</evidence>
<evidence type="ECO:0000313" key="2">
    <source>
        <dbReference type="EMBL" id="MBE1557901.1"/>
    </source>
</evidence>
<keyword evidence="3" id="KW-1185">Reference proteome</keyword>
<evidence type="ECO:0000256" key="1">
    <source>
        <dbReference type="SAM" id="MobiDB-lite"/>
    </source>
</evidence>
<dbReference type="RefSeq" id="WP_192773421.1">
    <property type="nucleotide sequence ID" value="NZ_BAAASY010000026.1"/>
</dbReference>
<feature type="region of interest" description="Disordered" evidence="1">
    <location>
        <begin position="166"/>
        <end position="224"/>
    </location>
</feature>
<feature type="compositionally biased region" description="Basic and acidic residues" evidence="1">
    <location>
        <begin position="198"/>
        <end position="209"/>
    </location>
</feature>
<accession>A0ABR9K7A9</accession>
<name>A0ABR9K7A9_9ACTN</name>
<dbReference type="EMBL" id="JADBEF010000001">
    <property type="protein sequence ID" value="MBE1557901.1"/>
    <property type="molecule type" value="Genomic_DNA"/>
</dbReference>
<protein>
    <recommendedName>
        <fullName evidence="4">Recombinase zinc beta ribbon domain-containing protein</fullName>
    </recommendedName>
</protein>
<comment type="caution">
    <text evidence="2">The sequence shown here is derived from an EMBL/GenBank/DDBJ whole genome shotgun (WGS) entry which is preliminary data.</text>
</comment>
<feature type="compositionally biased region" description="Basic and acidic residues" evidence="1">
    <location>
        <begin position="178"/>
        <end position="189"/>
    </location>
</feature>
<dbReference type="Proteomes" id="UP000661607">
    <property type="component" value="Unassembled WGS sequence"/>
</dbReference>